<comment type="caution">
    <text evidence="2">The sequence shown here is derived from an EMBL/GenBank/DDBJ whole genome shotgun (WGS) entry which is preliminary data.</text>
</comment>
<dbReference type="SMART" id="SM00535">
    <property type="entry name" value="RIBOc"/>
    <property type="match status" value="1"/>
</dbReference>
<sequence>MSYSTYSSGPVPPTILDDLPDQLDILHPTLAIRSITHPSLHNSAKRPSSPSGSSSLTYEELAHIGSGVITAAVSARIYDQYPDLQPLPCDILLGRICSITILAQVSLHLGLPRYLRADRCQAAHLRDLPHVQADLFMAHIGALSLSHPSLSSNELTSYLGAIFDPVIVWAFGTLLFSRQDLDGDWSMIDRDDLSSTTPPTPVAYLRGTLDLPLYKAVHEAHVICPIDEYDAPPPYTPACAVYAGSGDMIMPSTTRSRRRRALAATAWELGNQELGT</sequence>
<dbReference type="GO" id="GO:0006396">
    <property type="term" value="P:RNA processing"/>
    <property type="evidence" value="ECO:0007669"/>
    <property type="project" value="InterPro"/>
</dbReference>
<dbReference type="PROSITE" id="PS50142">
    <property type="entry name" value="RNASE_3_2"/>
    <property type="match status" value="1"/>
</dbReference>
<dbReference type="EMBL" id="JAKWFO010000005">
    <property type="protein sequence ID" value="KAI9636520.1"/>
    <property type="molecule type" value="Genomic_DNA"/>
</dbReference>
<evidence type="ECO:0000313" key="2">
    <source>
        <dbReference type="EMBL" id="KAI9636520.1"/>
    </source>
</evidence>
<dbReference type="InterPro" id="IPR000999">
    <property type="entry name" value="RNase_III_dom"/>
</dbReference>
<dbReference type="SUPFAM" id="SSF69065">
    <property type="entry name" value="RNase III domain-like"/>
    <property type="match status" value="1"/>
</dbReference>
<name>A0AA38H958_9TREE</name>
<dbReference type="AlphaFoldDB" id="A0AA38H958"/>
<dbReference type="GO" id="GO:0004525">
    <property type="term" value="F:ribonuclease III activity"/>
    <property type="evidence" value="ECO:0007669"/>
    <property type="project" value="InterPro"/>
</dbReference>
<protein>
    <recommendedName>
        <fullName evidence="1">RNase III domain-containing protein</fullName>
    </recommendedName>
</protein>
<evidence type="ECO:0000313" key="3">
    <source>
        <dbReference type="Proteomes" id="UP001164286"/>
    </source>
</evidence>
<dbReference type="InterPro" id="IPR036389">
    <property type="entry name" value="RNase_III_sf"/>
</dbReference>
<accession>A0AA38H958</accession>
<gene>
    <name evidence="2" type="ORF">MKK02DRAFT_45223</name>
</gene>
<feature type="domain" description="RNase III" evidence="1">
    <location>
        <begin position="23"/>
        <end position="148"/>
    </location>
</feature>
<reference evidence="2" key="1">
    <citation type="journal article" date="2022" name="G3 (Bethesda)">
        <title>High quality genome of the basidiomycete yeast Dioszegia hungarica PDD-24b-2 isolated from cloud water.</title>
        <authorList>
            <person name="Jarrige D."/>
            <person name="Haridas S."/>
            <person name="Bleykasten-Grosshans C."/>
            <person name="Joly M."/>
            <person name="Nadalig T."/>
            <person name="Sancelme M."/>
            <person name="Vuilleumier S."/>
            <person name="Grigoriev I.V."/>
            <person name="Amato P."/>
            <person name="Bringel F."/>
        </authorList>
    </citation>
    <scope>NUCLEOTIDE SEQUENCE</scope>
    <source>
        <strain evidence="2">PDD-24b-2</strain>
    </source>
</reference>
<dbReference type="GeneID" id="77732502"/>
<dbReference type="Pfam" id="PF00636">
    <property type="entry name" value="Ribonuclease_3"/>
    <property type="match status" value="1"/>
</dbReference>
<dbReference type="Proteomes" id="UP001164286">
    <property type="component" value="Unassembled WGS sequence"/>
</dbReference>
<organism evidence="2 3">
    <name type="scientific">Dioszegia hungarica</name>
    <dbReference type="NCBI Taxonomy" id="4972"/>
    <lineage>
        <taxon>Eukaryota</taxon>
        <taxon>Fungi</taxon>
        <taxon>Dikarya</taxon>
        <taxon>Basidiomycota</taxon>
        <taxon>Agaricomycotina</taxon>
        <taxon>Tremellomycetes</taxon>
        <taxon>Tremellales</taxon>
        <taxon>Bulleribasidiaceae</taxon>
        <taxon>Dioszegia</taxon>
    </lineage>
</organism>
<proteinExistence type="predicted"/>
<keyword evidence="3" id="KW-1185">Reference proteome</keyword>
<dbReference type="RefSeq" id="XP_052946297.1">
    <property type="nucleotide sequence ID" value="XM_053093297.1"/>
</dbReference>
<evidence type="ECO:0000259" key="1">
    <source>
        <dbReference type="PROSITE" id="PS50142"/>
    </source>
</evidence>
<dbReference type="Gene3D" id="1.10.1520.10">
    <property type="entry name" value="Ribonuclease III domain"/>
    <property type="match status" value="1"/>
</dbReference>